<keyword evidence="5" id="KW-1015">Disulfide bond</keyword>
<proteinExistence type="predicted"/>
<comment type="subcellular location">
    <subcellularLocation>
        <location evidence="1">Secreted</location>
    </subcellularLocation>
</comment>
<dbReference type="FunFam" id="2.20.100.10:FF:000007">
    <property type="entry name" value="Thrombospondin 1"/>
    <property type="match status" value="1"/>
</dbReference>
<evidence type="ECO:0000256" key="4">
    <source>
        <dbReference type="ARBA" id="ARBA00022737"/>
    </source>
</evidence>
<feature type="compositionally biased region" description="Polar residues" evidence="6">
    <location>
        <begin position="173"/>
        <end position="190"/>
    </location>
</feature>
<feature type="region of interest" description="Disordered" evidence="6">
    <location>
        <begin position="169"/>
        <end position="191"/>
    </location>
</feature>
<dbReference type="AlphaFoldDB" id="A0AAN8GBA7"/>
<feature type="transmembrane region" description="Helical" evidence="7">
    <location>
        <begin position="138"/>
        <end position="160"/>
    </location>
</feature>
<keyword evidence="7" id="KW-0472">Membrane</keyword>
<keyword evidence="7" id="KW-0812">Transmembrane</keyword>
<evidence type="ECO:0000256" key="3">
    <source>
        <dbReference type="ARBA" id="ARBA00022729"/>
    </source>
</evidence>
<dbReference type="SUPFAM" id="SSF82895">
    <property type="entry name" value="TSP-1 type 1 repeat"/>
    <property type="match status" value="2"/>
</dbReference>
<evidence type="ECO:0000256" key="1">
    <source>
        <dbReference type="ARBA" id="ARBA00004613"/>
    </source>
</evidence>
<keyword evidence="9" id="KW-1185">Reference proteome</keyword>
<evidence type="ECO:0000313" key="8">
    <source>
        <dbReference type="EMBL" id="KAK6167466.1"/>
    </source>
</evidence>
<keyword evidence="2" id="KW-0964">Secreted</keyword>
<evidence type="ECO:0000256" key="2">
    <source>
        <dbReference type="ARBA" id="ARBA00022525"/>
    </source>
</evidence>
<evidence type="ECO:0008006" key="10">
    <source>
        <dbReference type="Google" id="ProtNLM"/>
    </source>
</evidence>
<accession>A0AAN8GBA7</accession>
<gene>
    <name evidence="8" type="ORF">SNE40_021487</name>
</gene>
<evidence type="ECO:0000256" key="7">
    <source>
        <dbReference type="SAM" id="Phobius"/>
    </source>
</evidence>
<protein>
    <recommendedName>
        <fullName evidence="10">HMCN</fullName>
    </recommendedName>
</protein>
<dbReference type="Gene3D" id="2.20.100.10">
    <property type="entry name" value="Thrombospondin type-1 (TSP1) repeat"/>
    <property type="match status" value="2"/>
</dbReference>
<keyword evidence="7" id="KW-1133">Transmembrane helix</keyword>
<dbReference type="Proteomes" id="UP001347796">
    <property type="component" value="Unassembled WGS sequence"/>
</dbReference>
<dbReference type="PROSITE" id="PS50092">
    <property type="entry name" value="TSP1"/>
    <property type="match status" value="2"/>
</dbReference>
<sequence>MILPDFDDIYRHINITVKVNGGWSTWSYTSCSVTCGQGIRTRFRHCNNPTPANGGTNCIGEGSGNIDCNVEECLELVNGGWSNWTYTSCSVTCGQGVRTRFRHCKNPTPANGGAYCEGHVSDAINCNQQECPETSANILPWILFGACILVVIVCAIWCIIKLVRRRRGKKSLEPTSDPQNTNNPSSTSESGHYVNVATINSLNRNDNDENLYTTLSTRVNGQEGNYTSLIPKRGRSKQPACTILNYENVRISM</sequence>
<dbReference type="EMBL" id="JAZGQO010000018">
    <property type="protein sequence ID" value="KAK6167466.1"/>
    <property type="molecule type" value="Genomic_DNA"/>
</dbReference>
<dbReference type="PANTHER" id="PTHR22906:SF43">
    <property type="entry name" value="PROPERDIN"/>
    <property type="match status" value="1"/>
</dbReference>
<dbReference type="InterPro" id="IPR052065">
    <property type="entry name" value="Compl_asym_regulator"/>
</dbReference>
<dbReference type="FunFam" id="2.20.100.10:FF:000001">
    <property type="entry name" value="semaphorin-5A isoform X1"/>
    <property type="match status" value="1"/>
</dbReference>
<name>A0AAN8GBA7_PATCE</name>
<evidence type="ECO:0000256" key="5">
    <source>
        <dbReference type="ARBA" id="ARBA00023157"/>
    </source>
</evidence>
<keyword evidence="4" id="KW-0677">Repeat</keyword>
<dbReference type="Pfam" id="PF00090">
    <property type="entry name" value="TSP_1"/>
    <property type="match status" value="2"/>
</dbReference>
<organism evidence="8 9">
    <name type="scientific">Patella caerulea</name>
    <name type="common">Rayed Mediterranean limpet</name>
    <dbReference type="NCBI Taxonomy" id="87958"/>
    <lineage>
        <taxon>Eukaryota</taxon>
        <taxon>Metazoa</taxon>
        <taxon>Spiralia</taxon>
        <taxon>Lophotrochozoa</taxon>
        <taxon>Mollusca</taxon>
        <taxon>Gastropoda</taxon>
        <taxon>Patellogastropoda</taxon>
        <taxon>Patelloidea</taxon>
        <taxon>Patellidae</taxon>
        <taxon>Patella</taxon>
    </lineage>
</organism>
<dbReference type="PANTHER" id="PTHR22906">
    <property type="entry name" value="PROPERDIN"/>
    <property type="match status" value="1"/>
</dbReference>
<dbReference type="InterPro" id="IPR036383">
    <property type="entry name" value="TSP1_rpt_sf"/>
</dbReference>
<dbReference type="InterPro" id="IPR000884">
    <property type="entry name" value="TSP1_rpt"/>
</dbReference>
<evidence type="ECO:0000256" key="6">
    <source>
        <dbReference type="SAM" id="MobiDB-lite"/>
    </source>
</evidence>
<dbReference type="SMART" id="SM00209">
    <property type="entry name" value="TSP1"/>
    <property type="match status" value="2"/>
</dbReference>
<comment type="caution">
    <text evidence="8">The sequence shown here is derived from an EMBL/GenBank/DDBJ whole genome shotgun (WGS) entry which is preliminary data.</text>
</comment>
<evidence type="ECO:0000313" key="9">
    <source>
        <dbReference type="Proteomes" id="UP001347796"/>
    </source>
</evidence>
<reference evidence="8 9" key="1">
    <citation type="submission" date="2024-01" db="EMBL/GenBank/DDBJ databases">
        <title>The genome of the rayed Mediterranean limpet Patella caerulea (Linnaeus, 1758).</title>
        <authorList>
            <person name="Anh-Thu Weber A."/>
            <person name="Halstead-Nussloch G."/>
        </authorList>
    </citation>
    <scope>NUCLEOTIDE SEQUENCE [LARGE SCALE GENOMIC DNA]</scope>
    <source>
        <strain evidence="8">AATW-2023a</strain>
        <tissue evidence="8">Whole specimen</tissue>
    </source>
</reference>
<keyword evidence="3" id="KW-0732">Signal</keyword>